<name>A0A9D1FH71_9BACT</name>
<evidence type="ECO:0000313" key="2">
    <source>
        <dbReference type="EMBL" id="HIS73473.1"/>
    </source>
</evidence>
<feature type="signal peptide" evidence="1">
    <location>
        <begin position="1"/>
        <end position="22"/>
    </location>
</feature>
<gene>
    <name evidence="2" type="ORF">IAA86_00450</name>
</gene>
<evidence type="ECO:0000313" key="3">
    <source>
        <dbReference type="Proteomes" id="UP000886865"/>
    </source>
</evidence>
<feature type="chain" id="PRO_5038516127" description="Lipoprotein" evidence="1">
    <location>
        <begin position="23"/>
        <end position="362"/>
    </location>
</feature>
<reference evidence="2" key="1">
    <citation type="submission" date="2020-10" db="EMBL/GenBank/DDBJ databases">
        <authorList>
            <person name="Gilroy R."/>
        </authorList>
    </citation>
    <scope>NUCLEOTIDE SEQUENCE</scope>
    <source>
        <strain evidence="2">CHK152-2871</strain>
    </source>
</reference>
<evidence type="ECO:0008006" key="4">
    <source>
        <dbReference type="Google" id="ProtNLM"/>
    </source>
</evidence>
<proteinExistence type="predicted"/>
<protein>
    <recommendedName>
        <fullName evidence="4">Lipoprotein</fullName>
    </recommendedName>
</protein>
<dbReference type="AlphaFoldDB" id="A0A9D1FH71"/>
<comment type="caution">
    <text evidence="2">The sequence shown here is derived from an EMBL/GenBank/DDBJ whole genome shotgun (WGS) entry which is preliminary data.</text>
</comment>
<keyword evidence="1" id="KW-0732">Signal</keyword>
<dbReference type="Proteomes" id="UP000886865">
    <property type="component" value="Unassembled WGS sequence"/>
</dbReference>
<accession>A0A9D1FH71</accession>
<sequence length="362" mass="42099">MKKAIAALMLCSAIFLCGCTGAQVQKSVEFKGETYLRNLPDGKPQNFYTAQNVYWAKTPRPGGKKSNMIILYYSPNAVLLSKFADDLDKGLRSTYKTFGRTIKKEDFYALSFLGKREDVIAYSILKIRYNDVYGLNSSQIFIDIPGYSESEAQKVIEELDKKYFDDFIKFKNTDVYDKNNKKLPAKTTYNFLTDEYVLKLSRSQGETSALNIYLLENENFFKYNSSLIVVKEKLPHAKTVNDVVSLIENQYKIYTGYKELTKEIKNNGAIFSFMSFVLDKGKEYVRYEIYKISCINGILKALHYNYDFPKTPDYEEKCKGLDLKYVKYLEKEKIREALKGNFGIKPEPLMYEKMYYYKGIKR</sequence>
<evidence type="ECO:0000256" key="1">
    <source>
        <dbReference type="SAM" id="SignalP"/>
    </source>
</evidence>
<organism evidence="2 3">
    <name type="scientific">Candidatus Galligastranaerophilus intestinavium</name>
    <dbReference type="NCBI Taxonomy" id="2840836"/>
    <lineage>
        <taxon>Bacteria</taxon>
        <taxon>Candidatus Galligastranaerophilus</taxon>
    </lineage>
</organism>
<dbReference type="PROSITE" id="PS51257">
    <property type="entry name" value="PROKAR_LIPOPROTEIN"/>
    <property type="match status" value="1"/>
</dbReference>
<reference evidence="2" key="2">
    <citation type="journal article" date="2021" name="PeerJ">
        <title>Extensive microbial diversity within the chicken gut microbiome revealed by metagenomics and culture.</title>
        <authorList>
            <person name="Gilroy R."/>
            <person name="Ravi A."/>
            <person name="Getino M."/>
            <person name="Pursley I."/>
            <person name="Horton D.L."/>
            <person name="Alikhan N.F."/>
            <person name="Baker D."/>
            <person name="Gharbi K."/>
            <person name="Hall N."/>
            <person name="Watson M."/>
            <person name="Adriaenssens E.M."/>
            <person name="Foster-Nyarko E."/>
            <person name="Jarju S."/>
            <person name="Secka A."/>
            <person name="Antonio M."/>
            <person name="Oren A."/>
            <person name="Chaudhuri R.R."/>
            <person name="La Ragione R."/>
            <person name="Hildebrand F."/>
            <person name="Pallen M.J."/>
        </authorList>
    </citation>
    <scope>NUCLEOTIDE SEQUENCE</scope>
    <source>
        <strain evidence="2">CHK152-2871</strain>
    </source>
</reference>
<dbReference type="EMBL" id="DVJQ01000003">
    <property type="protein sequence ID" value="HIS73473.1"/>
    <property type="molecule type" value="Genomic_DNA"/>
</dbReference>